<sequence length="82" mass="9625">MWYVKRQLYAVDGQLPVRLTGVMSDGLKPITKSRHKIVWVNFHSNDLFFRNLFCTDRRKKFSCSHYNLNSSTYGAGLHNFVI</sequence>
<gene>
    <name evidence="1" type="ORF">TBRA_LOCUS9366</name>
</gene>
<dbReference type="AlphaFoldDB" id="A0A6H5IK58"/>
<name>A0A6H5IK58_9HYME</name>
<dbReference type="Proteomes" id="UP000479190">
    <property type="component" value="Unassembled WGS sequence"/>
</dbReference>
<reference evidence="1 2" key="1">
    <citation type="submission" date="2020-02" db="EMBL/GenBank/DDBJ databases">
        <authorList>
            <person name="Ferguson B K."/>
        </authorList>
    </citation>
    <scope>NUCLEOTIDE SEQUENCE [LARGE SCALE GENOMIC DNA]</scope>
</reference>
<accession>A0A6H5IK58</accession>
<dbReference type="EMBL" id="CADCXV010000859">
    <property type="protein sequence ID" value="CAB0037539.1"/>
    <property type="molecule type" value="Genomic_DNA"/>
</dbReference>
<keyword evidence="2" id="KW-1185">Reference proteome</keyword>
<evidence type="ECO:0000313" key="1">
    <source>
        <dbReference type="EMBL" id="CAB0037539.1"/>
    </source>
</evidence>
<protein>
    <submittedName>
        <fullName evidence="1">Uncharacterized protein</fullName>
    </submittedName>
</protein>
<proteinExistence type="predicted"/>
<evidence type="ECO:0000313" key="2">
    <source>
        <dbReference type="Proteomes" id="UP000479190"/>
    </source>
</evidence>
<organism evidence="1 2">
    <name type="scientific">Trichogramma brassicae</name>
    <dbReference type="NCBI Taxonomy" id="86971"/>
    <lineage>
        <taxon>Eukaryota</taxon>
        <taxon>Metazoa</taxon>
        <taxon>Ecdysozoa</taxon>
        <taxon>Arthropoda</taxon>
        <taxon>Hexapoda</taxon>
        <taxon>Insecta</taxon>
        <taxon>Pterygota</taxon>
        <taxon>Neoptera</taxon>
        <taxon>Endopterygota</taxon>
        <taxon>Hymenoptera</taxon>
        <taxon>Apocrita</taxon>
        <taxon>Proctotrupomorpha</taxon>
        <taxon>Chalcidoidea</taxon>
        <taxon>Trichogrammatidae</taxon>
        <taxon>Trichogramma</taxon>
    </lineage>
</organism>